<protein>
    <recommendedName>
        <fullName evidence="7">GtrA/DPMS transmembrane domain-containing protein</fullName>
    </recommendedName>
</protein>
<proteinExistence type="inferred from homology"/>
<comment type="caution">
    <text evidence="8">The sequence shown here is derived from an EMBL/GenBank/DDBJ whole genome shotgun (WGS) entry which is preliminary data.</text>
</comment>
<evidence type="ECO:0000256" key="4">
    <source>
        <dbReference type="ARBA" id="ARBA00022989"/>
    </source>
</evidence>
<dbReference type="PANTHER" id="PTHR38459">
    <property type="entry name" value="PROPHAGE BACTOPRENOL-LINKED GLUCOSE TRANSLOCASE HOMOLOG"/>
    <property type="match status" value="1"/>
</dbReference>
<evidence type="ECO:0000256" key="1">
    <source>
        <dbReference type="ARBA" id="ARBA00004141"/>
    </source>
</evidence>
<comment type="subcellular location">
    <subcellularLocation>
        <location evidence="1">Membrane</location>
        <topology evidence="1">Multi-pass membrane protein</topology>
    </subcellularLocation>
</comment>
<organism evidence="8 9">
    <name type="scientific">Fodinicola feengrottensis</name>
    <dbReference type="NCBI Taxonomy" id="435914"/>
    <lineage>
        <taxon>Bacteria</taxon>
        <taxon>Bacillati</taxon>
        <taxon>Actinomycetota</taxon>
        <taxon>Actinomycetes</taxon>
        <taxon>Mycobacteriales</taxon>
        <taxon>Fodinicola</taxon>
    </lineage>
</organism>
<evidence type="ECO:0000259" key="7">
    <source>
        <dbReference type="Pfam" id="PF04138"/>
    </source>
</evidence>
<feature type="transmembrane region" description="Helical" evidence="6">
    <location>
        <begin position="123"/>
        <end position="143"/>
    </location>
</feature>
<evidence type="ECO:0000256" key="3">
    <source>
        <dbReference type="ARBA" id="ARBA00022692"/>
    </source>
</evidence>
<evidence type="ECO:0000256" key="6">
    <source>
        <dbReference type="SAM" id="Phobius"/>
    </source>
</evidence>
<gene>
    <name evidence="8" type="ORF">GCM10009765_18760</name>
</gene>
<dbReference type="InterPro" id="IPR007267">
    <property type="entry name" value="GtrA_DPMS_TM"/>
</dbReference>
<keyword evidence="9" id="KW-1185">Reference proteome</keyword>
<sequence>MHPVRILDRVNLVRSLYDRWQRRLHEVTAFGVIGGINFVLDVLLFNLFYIKFGIPLLTARGCATAISATSSYFMNRHWAFRHREDTGRRREILLFFAFSVAGLLIQWGILGIFKFGLGLDNVFWANVGNIMGVAVAMFFRFWAFSKFVFMASKEDKLAEEKEPTPV</sequence>
<dbReference type="Pfam" id="PF04138">
    <property type="entry name" value="GtrA_DPMS_TM"/>
    <property type="match status" value="1"/>
</dbReference>
<dbReference type="PANTHER" id="PTHR38459:SF1">
    <property type="entry name" value="PROPHAGE BACTOPRENOL-LINKED GLUCOSE TRANSLOCASE HOMOLOG"/>
    <property type="match status" value="1"/>
</dbReference>
<evidence type="ECO:0000256" key="2">
    <source>
        <dbReference type="ARBA" id="ARBA00009399"/>
    </source>
</evidence>
<keyword evidence="3 6" id="KW-0812">Transmembrane</keyword>
<dbReference type="Proteomes" id="UP001500618">
    <property type="component" value="Unassembled WGS sequence"/>
</dbReference>
<dbReference type="InterPro" id="IPR051401">
    <property type="entry name" value="GtrA_CellWall_Glycosyl"/>
</dbReference>
<feature type="transmembrane region" description="Helical" evidence="6">
    <location>
        <begin position="93"/>
        <end position="117"/>
    </location>
</feature>
<comment type="similarity">
    <text evidence="2">Belongs to the GtrA family.</text>
</comment>
<dbReference type="EMBL" id="BAAANY010000007">
    <property type="protein sequence ID" value="GAA1669524.1"/>
    <property type="molecule type" value="Genomic_DNA"/>
</dbReference>
<evidence type="ECO:0000313" key="9">
    <source>
        <dbReference type="Proteomes" id="UP001500618"/>
    </source>
</evidence>
<evidence type="ECO:0000313" key="8">
    <source>
        <dbReference type="EMBL" id="GAA1669524.1"/>
    </source>
</evidence>
<evidence type="ECO:0000256" key="5">
    <source>
        <dbReference type="ARBA" id="ARBA00023136"/>
    </source>
</evidence>
<name>A0ABN2GDK8_9ACTN</name>
<feature type="transmembrane region" description="Helical" evidence="6">
    <location>
        <begin position="27"/>
        <end position="48"/>
    </location>
</feature>
<keyword evidence="5 6" id="KW-0472">Membrane</keyword>
<feature type="transmembrane region" description="Helical" evidence="6">
    <location>
        <begin position="54"/>
        <end position="73"/>
    </location>
</feature>
<feature type="domain" description="GtrA/DPMS transmembrane" evidence="7">
    <location>
        <begin position="30"/>
        <end position="149"/>
    </location>
</feature>
<accession>A0ABN2GDK8</accession>
<reference evidence="8 9" key="1">
    <citation type="journal article" date="2019" name="Int. J. Syst. Evol. Microbiol.">
        <title>The Global Catalogue of Microorganisms (GCM) 10K type strain sequencing project: providing services to taxonomists for standard genome sequencing and annotation.</title>
        <authorList>
            <consortium name="The Broad Institute Genomics Platform"/>
            <consortium name="The Broad Institute Genome Sequencing Center for Infectious Disease"/>
            <person name="Wu L."/>
            <person name="Ma J."/>
        </authorList>
    </citation>
    <scope>NUCLEOTIDE SEQUENCE [LARGE SCALE GENOMIC DNA]</scope>
    <source>
        <strain evidence="8 9">JCM 14718</strain>
    </source>
</reference>
<keyword evidence="4 6" id="KW-1133">Transmembrane helix</keyword>